<dbReference type="PANTHER" id="PTHR14969">
    <property type="entry name" value="SPHINGOSINE-1-PHOSPHATE PHOSPHOHYDROLASE"/>
    <property type="match status" value="1"/>
</dbReference>
<keyword evidence="1" id="KW-0812">Transmembrane</keyword>
<dbReference type="Pfam" id="PF01569">
    <property type="entry name" value="PAP2"/>
    <property type="match status" value="1"/>
</dbReference>
<dbReference type="CDD" id="cd01610">
    <property type="entry name" value="PAP2_like"/>
    <property type="match status" value="1"/>
</dbReference>
<feature type="transmembrane region" description="Helical" evidence="1">
    <location>
        <begin position="133"/>
        <end position="149"/>
    </location>
</feature>
<dbReference type="Gene3D" id="1.20.144.10">
    <property type="entry name" value="Phosphatidic acid phosphatase type 2/haloperoxidase"/>
    <property type="match status" value="1"/>
</dbReference>
<dbReference type="InterPro" id="IPR036938">
    <property type="entry name" value="PAP2/HPO_sf"/>
</dbReference>
<name>A0A1F6WB78_9BACT</name>
<proteinExistence type="predicted"/>
<evidence type="ECO:0000259" key="2">
    <source>
        <dbReference type="SMART" id="SM00014"/>
    </source>
</evidence>
<evidence type="ECO:0000313" key="3">
    <source>
        <dbReference type="EMBL" id="OGI79072.1"/>
    </source>
</evidence>
<sequence length="175" mass="20271">MNEIIFFFFYNLAHQNVFFDDLVIFFAIYFPYVVIFLAGVFLIMHHEVFKAESTFQVFLEKKKEIMRAFFAGVLAWVLAYMLKFLFYVQRPFDAFSQVRSLFPETGYAFPSGHATFFMALALSIFFFHKKAGFIFMFFTLIIGLARIIAGVHFPIDILGGFILGALVALLIKKTN</sequence>
<dbReference type="SUPFAM" id="SSF48317">
    <property type="entry name" value="Acid phosphatase/Vanadium-dependent haloperoxidase"/>
    <property type="match status" value="1"/>
</dbReference>
<feature type="domain" description="Phosphatidic acid phosphatase type 2/haloperoxidase" evidence="2">
    <location>
        <begin position="65"/>
        <end position="172"/>
    </location>
</feature>
<dbReference type="PANTHER" id="PTHR14969:SF13">
    <property type="entry name" value="AT30094P"/>
    <property type="match status" value="1"/>
</dbReference>
<organism evidence="3 4">
    <name type="scientific">Candidatus Nomurabacteria bacterium RIFCSPHIGHO2_12_FULL_37_29</name>
    <dbReference type="NCBI Taxonomy" id="1801759"/>
    <lineage>
        <taxon>Bacteria</taxon>
        <taxon>Candidatus Nomuraibacteriota</taxon>
    </lineage>
</organism>
<dbReference type="GO" id="GO:0042392">
    <property type="term" value="F:sphingosine-1-phosphate phosphatase activity"/>
    <property type="evidence" value="ECO:0007669"/>
    <property type="project" value="TreeGrafter"/>
</dbReference>
<dbReference type="Proteomes" id="UP000177052">
    <property type="component" value="Unassembled WGS sequence"/>
</dbReference>
<dbReference type="AlphaFoldDB" id="A0A1F6WB78"/>
<keyword evidence="1" id="KW-0472">Membrane</keyword>
<feature type="transmembrane region" description="Helical" evidence="1">
    <location>
        <begin position="107"/>
        <end position="126"/>
    </location>
</feature>
<dbReference type="SMART" id="SM00014">
    <property type="entry name" value="acidPPc"/>
    <property type="match status" value="1"/>
</dbReference>
<feature type="transmembrane region" description="Helical" evidence="1">
    <location>
        <begin position="65"/>
        <end position="87"/>
    </location>
</feature>
<evidence type="ECO:0000256" key="1">
    <source>
        <dbReference type="SAM" id="Phobius"/>
    </source>
</evidence>
<comment type="caution">
    <text evidence="3">The sequence shown here is derived from an EMBL/GenBank/DDBJ whole genome shotgun (WGS) entry which is preliminary data.</text>
</comment>
<dbReference type="InterPro" id="IPR000326">
    <property type="entry name" value="PAP2/HPO"/>
</dbReference>
<feature type="transmembrane region" description="Helical" evidence="1">
    <location>
        <begin position="155"/>
        <end position="171"/>
    </location>
</feature>
<accession>A0A1F6WB78</accession>
<gene>
    <name evidence="3" type="ORF">A3F19_01025</name>
</gene>
<keyword evidence="1" id="KW-1133">Transmembrane helix</keyword>
<reference evidence="3 4" key="1">
    <citation type="journal article" date="2016" name="Nat. Commun.">
        <title>Thousands of microbial genomes shed light on interconnected biogeochemical processes in an aquifer system.</title>
        <authorList>
            <person name="Anantharaman K."/>
            <person name="Brown C.T."/>
            <person name="Hug L.A."/>
            <person name="Sharon I."/>
            <person name="Castelle C.J."/>
            <person name="Probst A.J."/>
            <person name="Thomas B.C."/>
            <person name="Singh A."/>
            <person name="Wilkins M.J."/>
            <person name="Karaoz U."/>
            <person name="Brodie E.L."/>
            <person name="Williams K.H."/>
            <person name="Hubbard S.S."/>
            <person name="Banfield J.F."/>
        </authorList>
    </citation>
    <scope>NUCLEOTIDE SEQUENCE [LARGE SCALE GENOMIC DNA]</scope>
</reference>
<feature type="transmembrane region" description="Helical" evidence="1">
    <location>
        <begin position="22"/>
        <end position="44"/>
    </location>
</feature>
<dbReference type="EMBL" id="MFUJ01000030">
    <property type="protein sequence ID" value="OGI79072.1"/>
    <property type="molecule type" value="Genomic_DNA"/>
</dbReference>
<protein>
    <recommendedName>
        <fullName evidence="2">Phosphatidic acid phosphatase type 2/haloperoxidase domain-containing protein</fullName>
    </recommendedName>
</protein>
<evidence type="ECO:0000313" key="4">
    <source>
        <dbReference type="Proteomes" id="UP000177052"/>
    </source>
</evidence>